<keyword evidence="2" id="KW-1185">Reference proteome</keyword>
<gene>
    <name evidence="1" type="ORF">LTRI10_LOCUS21028</name>
</gene>
<protein>
    <submittedName>
        <fullName evidence="1">Uncharacterized protein</fullName>
    </submittedName>
</protein>
<name>A0AAV2E114_9ROSI</name>
<proteinExistence type="predicted"/>
<dbReference type="AlphaFoldDB" id="A0AAV2E114"/>
<reference evidence="1 2" key="1">
    <citation type="submission" date="2024-04" db="EMBL/GenBank/DDBJ databases">
        <authorList>
            <person name="Fracassetti M."/>
        </authorList>
    </citation>
    <scope>NUCLEOTIDE SEQUENCE [LARGE SCALE GENOMIC DNA]</scope>
</reference>
<dbReference type="Proteomes" id="UP001497516">
    <property type="component" value="Chromosome 3"/>
</dbReference>
<accession>A0AAV2E114</accession>
<organism evidence="1 2">
    <name type="scientific">Linum trigynum</name>
    <dbReference type="NCBI Taxonomy" id="586398"/>
    <lineage>
        <taxon>Eukaryota</taxon>
        <taxon>Viridiplantae</taxon>
        <taxon>Streptophyta</taxon>
        <taxon>Embryophyta</taxon>
        <taxon>Tracheophyta</taxon>
        <taxon>Spermatophyta</taxon>
        <taxon>Magnoliopsida</taxon>
        <taxon>eudicotyledons</taxon>
        <taxon>Gunneridae</taxon>
        <taxon>Pentapetalae</taxon>
        <taxon>rosids</taxon>
        <taxon>fabids</taxon>
        <taxon>Malpighiales</taxon>
        <taxon>Linaceae</taxon>
        <taxon>Linum</taxon>
    </lineage>
</organism>
<sequence length="80" mass="8356">MPNHRGPHNPTLAMGDGGAYVQVRGSPRSVIKLVIQDGDMVELRSGPATFVGKQVVSQGAYPGGQVFSHVVILKDPSSGT</sequence>
<dbReference type="EMBL" id="OZ034816">
    <property type="protein sequence ID" value="CAL1379512.1"/>
    <property type="molecule type" value="Genomic_DNA"/>
</dbReference>
<evidence type="ECO:0000313" key="1">
    <source>
        <dbReference type="EMBL" id="CAL1379512.1"/>
    </source>
</evidence>
<evidence type="ECO:0000313" key="2">
    <source>
        <dbReference type="Proteomes" id="UP001497516"/>
    </source>
</evidence>